<feature type="region of interest" description="Disordered" evidence="1">
    <location>
        <begin position="165"/>
        <end position="205"/>
    </location>
</feature>
<evidence type="ECO:0000259" key="3">
    <source>
        <dbReference type="PROSITE" id="PS51205"/>
    </source>
</evidence>
<dbReference type="SUPFAM" id="SSF109993">
    <property type="entry name" value="VPS9 domain"/>
    <property type="match status" value="1"/>
</dbReference>
<dbReference type="Gene3D" id="1.20.1050.80">
    <property type="entry name" value="VPS9 domain"/>
    <property type="match status" value="1"/>
</dbReference>
<feature type="compositionally biased region" description="Pro residues" evidence="1">
    <location>
        <begin position="32"/>
        <end position="49"/>
    </location>
</feature>
<feature type="compositionally biased region" description="Basic residues" evidence="1">
    <location>
        <begin position="184"/>
        <end position="195"/>
    </location>
</feature>
<dbReference type="Gene3D" id="2.30.29.30">
    <property type="entry name" value="Pleckstrin-homology domain (PH domain)/Phosphotyrosine-binding domain (PTB)"/>
    <property type="match status" value="1"/>
</dbReference>
<feature type="domain" description="PH" evidence="2">
    <location>
        <begin position="239"/>
        <end position="349"/>
    </location>
</feature>
<dbReference type="AlphaFoldDB" id="A0AAD5LZH8"/>
<dbReference type="PROSITE" id="PS50003">
    <property type="entry name" value="PH_DOMAIN"/>
    <property type="match status" value="1"/>
</dbReference>
<dbReference type="SUPFAM" id="SSF50729">
    <property type="entry name" value="PH domain-like"/>
    <property type="match status" value="1"/>
</dbReference>
<dbReference type="EMBL" id="JAKCXM010000270">
    <property type="protein sequence ID" value="KAJ0397021.1"/>
    <property type="molecule type" value="Genomic_DNA"/>
</dbReference>
<proteinExistence type="predicted"/>
<name>A0AAD5LZH8_PYTIN</name>
<protein>
    <recommendedName>
        <fullName evidence="6">PH domain-containing protein</fullName>
    </recommendedName>
</protein>
<dbReference type="Pfam" id="PF02204">
    <property type="entry name" value="VPS9"/>
    <property type="match status" value="1"/>
</dbReference>
<dbReference type="InterPro" id="IPR011993">
    <property type="entry name" value="PH-like_dom_sf"/>
</dbReference>
<keyword evidence="5" id="KW-1185">Reference proteome</keyword>
<evidence type="ECO:0000313" key="4">
    <source>
        <dbReference type="EMBL" id="KAJ0397021.1"/>
    </source>
</evidence>
<dbReference type="Proteomes" id="UP001209570">
    <property type="component" value="Unassembled WGS sequence"/>
</dbReference>
<feature type="region of interest" description="Disordered" evidence="1">
    <location>
        <begin position="23"/>
        <end position="130"/>
    </location>
</feature>
<dbReference type="Pfam" id="PF00169">
    <property type="entry name" value="PH"/>
    <property type="match status" value="1"/>
</dbReference>
<evidence type="ECO:0000256" key="1">
    <source>
        <dbReference type="SAM" id="MobiDB-lite"/>
    </source>
</evidence>
<dbReference type="InterPro" id="IPR037191">
    <property type="entry name" value="VPS9_dom_sf"/>
</dbReference>
<gene>
    <name evidence="4" type="ORF">P43SY_003965</name>
</gene>
<evidence type="ECO:0000259" key="2">
    <source>
        <dbReference type="PROSITE" id="PS50003"/>
    </source>
</evidence>
<feature type="domain" description="VPS9" evidence="3">
    <location>
        <begin position="328"/>
        <end position="482"/>
    </location>
</feature>
<dbReference type="PROSITE" id="PS51205">
    <property type="entry name" value="VPS9"/>
    <property type="match status" value="1"/>
</dbReference>
<evidence type="ECO:0008006" key="6">
    <source>
        <dbReference type="Google" id="ProtNLM"/>
    </source>
</evidence>
<sequence>MEKLGRSYRKRFSAFLLDETEHPAAAMAGTMTPPPPPPLTPPLTPPLPPNGVSLPQPRGGKPGLTASRRGRALTDEDIPVLEAGKASGFYSDDDDEDDDDDVEEEHERGTATTDDAARTQGATNGTLHRIMDEDMFAADMEDDDVCEEDDELAHVPVLQTAEDARISAGRKQGAKPDAPPPSRRLWRGKSPKRPRQPSGEDSPFIFSRKSSQAMTMKGSLARSDSFFGVRASEMTGISDTVRCGWLLRQGQHLKTWKRRYFVLCKRQHTDSGDWTPYLEYYKGNNFTKVRGEINLHRGTVTVRFVDVTESKKPFCFEIACPEFSLLCHEDDPVLNRKLRWLQGKDQTYYNIPLHQISWKEWRKSSKMLSQVGSVTLPTAKYEILHATIDEIRATYVEEHSDHPDSEPFDTDDLIPIFTYVLANSGLDNLLSLKLLLTELNGAWAVAKNLDNGSALSILNIQKFRPADKVVMIIKKLINHGTPSESTDIYEFGPGETGL</sequence>
<reference evidence="4" key="1">
    <citation type="submission" date="2021-12" db="EMBL/GenBank/DDBJ databases">
        <title>Prjna785345.</title>
        <authorList>
            <person name="Rujirawat T."/>
            <person name="Krajaejun T."/>
        </authorList>
    </citation>
    <scope>NUCLEOTIDE SEQUENCE</scope>
    <source>
        <strain evidence="4">Pi057C3</strain>
    </source>
</reference>
<organism evidence="4 5">
    <name type="scientific">Pythium insidiosum</name>
    <name type="common">Pythiosis disease agent</name>
    <dbReference type="NCBI Taxonomy" id="114742"/>
    <lineage>
        <taxon>Eukaryota</taxon>
        <taxon>Sar</taxon>
        <taxon>Stramenopiles</taxon>
        <taxon>Oomycota</taxon>
        <taxon>Peronosporomycetes</taxon>
        <taxon>Pythiales</taxon>
        <taxon>Pythiaceae</taxon>
        <taxon>Pythium</taxon>
    </lineage>
</organism>
<dbReference type="InterPro" id="IPR003123">
    <property type="entry name" value="VPS9"/>
</dbReference>
<dbReference type="InterPro" id="IPR001849">
    <property type="entry name" value="PH_domain"/>
</dbReference>
<comment type="caution">
    <text evidence="4">The sequence shown here is derived from an EMBL/GenBank/DDBJ whole genome shotgun (WGS) entry which is preliminary data.</text>
</comment>
<feature type="compositionally biased region" description="Acidic residues" evidence="1">
    <location>
        <begin position="91"/>
        <end position="104"/>
    </location>
</feature>
<accession>A0AAD5LZH8</accession>
<feature type="compositionally biased region" description="Low complexity" evidence="1">
    <location>
        <begin position="110"/>
        <end position="123"/>
    </location>
</feature>
<evidence type="ECO:0000313" key="5">
    <source>
        <dbReference type="Proteomes" id="UP001209570"/>
    </source>
</evidence>